<accession>A0A0M0HYX8</accession>
<keyword evidence="4" id="KW-1185">Reference proteome</keyword>
<reference evidence="4" key="1">
    <citation type="submission" date="2015-08" db="EMBL/GenBank/DDBJ databases">
        <title>Vibrio galatheae sp. nov., a novel member of the Vibrionaceae family isolated from the Solomon Islands.</title>
        <authorList>
            <person name="Giubergia S."/>
            <person name="Machado H."/>
            <person name="Mateiu R.V."/>
            <person name="Gram L."/>
        </authorList>
    </citation>
    <scope>NUCLEOTIDE SEQUENCE [LARGE SCALE GENOMIC DNA]</scope>
    <source>
        <strain evidence="4">DSM 19134</strain>
    </source>
</reference>
<dbReference type="STRING" id="171383.AKJ31_14100"/>
<feature type="region of interest" description="Disordered" evidence="1">
    <location>
        <begin position="177"/>
        <end position="209"/>
    </location>
</feature>
<evidence type="ECO:0000313" key="4">
    <source>
        <dbReference type="Proteomes" id="UP000037530"/>
    </source>
</evidence>
<feature type="chain" id="PRO_5005600445" description="Conjugal transfer protein TraV" evidence="2">
    <location>
        <begin position="25"/>
        <end position="209"/>
    </location>
</feature>
<proteinExistence type="predicted"/>
<dbReference type="InterPro" id="IPR014118">
    <property type="entry name" value="T4SS_TraV"/>
</dbReference>
<comment type="caution">
    <text evidence="3">The sequence shown here is derived from an EMBL/GenBank/DDBJ whole genome shotgun (WGS) entry which is preliminary data.</text>
</comment>
<gene>
    <name evidence="3" type="ORF">AKJ31_14100</name>
</gene>
<dbReference type="EMBL" id="LHPI01000013">
    <property type="protein sequence ID" value="KOO06838.1"/>
    <property type="molecule type" value="Genomic_DNA"/>
</dbReference>
<keyword evidence="2" id="KW-0732">Signal</keyword>
<feature type="compositionally biased region" description="Basic and acidic residues" evidence="1">
    <location>
        <begin position="62"/>
        <end position="75"/>
    </location>
</feature>
<evidence type="ECO:0000256" key="2">
    <source>
        <dbReference type="SAM" id="SignalP"/>
    </source>
</evidence>
<evidence type="ECO:0008006" key="5">
    <source>
        <dbReference type="Google" id="ProtNLM"/>
    </source>
</evidence>
<dbReference type="RefSeq" id="WP_053409751.1">
    <property type="nucleotide sequence ID" value="NZ_LHPI01000013.1"/>
</dbReference>
<dbReference type="Pfam" id="PF09676">
    <property type="entry name" value="TraV"/>
    <property type="match status" value="1"/>
</dbReference>
<feature type="signal peptide" evidence="2">
    <location>
        <begin position="1"/>
        <end position="24"/>
    </location>
</feature>
<name>A0A0M0HYX8_9VIBR</name>
<protein>
    <recommendedName>
        <fullName evidence="5">Conjugal transfer protein TraV</fullName>
    </recommendedName>
</protein>
<feature type="region of interest" description="Disordered" evidence="1">
    <location>
        <begin position="62"/>
        <end position="98"/>
    </location>
</feature>
<dbReference type="PATRIC" id="fig|171383.3.peg.2880"/>
<organism evidence="3 4">
    <name type="scientific">Vibrio hepatarius</name>
    <dbReference type="NCBI Taxonomy" id="171383"/>
    <lineage>
        <taxon>Bacteria</taxon>
        <taxon>Pseudomonadati</taxon>
        <taxon>Pseudomonadota</taxon>
        <taxon>Gammaproteobacteria</taxon>
        <taxon>Vibrionales</taxon>
        <taxon>Vibrionaceae</taxon>
        <taxon>Vibrio</taxon>
        <taxon>Vibrio oreintalis group</taxon>
    </lineage>
</organism>
<dbReference type="Proteomes" id="UP000037530">
    <property type="component" value="Unassembled WGS sequence"/>
</dbReference>
<dbReference type="PROSITE" id="PS51257">
    <property type="entry name" value="PROKAR_LIPOPROTEIN"/>
    <property type="match status" value="1"/>
</dbReference>
<feature type="compositionally biased region" description="Pro residues" evidence="1">
    <location>
        <begin position="200"/>
        <end position="209"/>
    </location>
</feature>
<dbReference type="AlphaFoldDB" id="A0A0M0HYX8"/>
<sequence>MMLKHLSKALILAGITLMSTGCSSMFEIGEDPTECPKAQSGGITCTSAREIWKLTDNKKDLEEARKRSNGELQDKDDSDDDEEKEVKPMPYPGGTPAERQAIYRDYESNRSKLAAPEPIAVRQPAKVLRVLMNSWEDDAGRLHIPGYTYVEIEKRRWVVGRGASSAPARITPLSIRKISQEEERRNNPVADNGMGIIQPVPVPQPRPVK</sequence>
<dbReference type="OrthoDB" id="5298305at2"/>
<evidence type="ECO:0000256" key="1">
    <source>
        <dbReference type="SAM" id="MobiDB-lite"/>
    </source>
</evidence>
<evidence type="ECO:0000313" key="3">
    <source>
        <dbReference type="EMBL" id="KOO06838.1"/>
    </source>
</evidence>